<protein>
    <submittedName>
        <fullName evidence="3">PEP-CTERM sorting domain-containing protein</fullName>
    </submittedName>
</protein>
<feature type="domain" description="Ice-binding protein C-terminal" evidence="2">
    <location>
        <begin position="298"/>
        <end position="321"/>
    </location>
</feature>
<dbReference type="Proteomes" id="UP001308005">
    <property type="component" value="Unassembled WGS sequence"/>
</dbReference>
<feature type="signal peptide" evidence="1">
    <location>
        <begin position="1"/>
        <end position="25"/>
    </location>
</feature>
<dbReference type="Pfam" id="PF07589">
    <property type="entry name" value="PEP-CTERM"/>
    <property type="match status" value="1"/>
</dbReference>
<feature type="chain" id="PRO_5047338021" evidence="1">
    <location>
        <begin position="26"/>
        <end position="325"/>
    </location>
</feature>
<reference evidence="4" key="1">
    <citation type="submission" date="2023-07" db="EMBL/GenBank/DDBJ databases">
        <title>The carbon used by Thiothrix.</title>
        <authorList>
            <person name="Chen L."/>
        </authorList>
    </citation>
    <scope>NUCLEOTIDE SEQUENCE [LARGE SCALE GENOMIC DNA]</scope>
</reference>
<comment type="caution">
    <text evidence="3">The sequence shown here is derived from an EMBL/GenBank/DDBJ whole genome shotgun (WGS) entry which is preliminary data.</text>
</comment>
<keyword evidence="1" id="KW-0732">Signal</keyword>
<gene>
    <name evidence="3" type="ORF">VSS37_07080</name>
</gene>
<dbReference type="RefSeq" id="WP_324694101.1">
    <property type="nucleotide sequence ID" value="NZ_JAYMYJ010000056.1"/>
</dbReference>
<sequence>MKNLKQLTPVALALGLAMASIGAQAVTIGTGLVPGLNDLIDESRETYVDVNSNGRFDAGDVIYGYIRLSDFQPSGLDPNNQAYGVFSQEIDAKSSGRDVYFKPTTVAGLTLNDLLSNDANVNASAIAAFYDRSTPFVDLINNNPPGPPASMDGYIDYIHDNGTLRIVAGFSDIDDFLYSEISSPATALGIGIGSSNAPFVSANSSFTIASNSGAFSISYNATGKTFNDLVQVFNPSGGLVLAEVAVSSGSTGGAAGDSVKPQPKNWLNAGGAFTQCLTTGGDTNCGFTDKNNFTVNVVPEPGSLFLFSLALLGLTSFARGRKNQS</sequence>
<accession>A0ABU6CXB7</accession>
<dbReference type="NCBIfam" id="TIGR02595">
    <property type="entry name" value="PEP_CTERM"/>
    <property type="match status" value="1"/>
</dbReference>
<name>A0ABU6CXB7_9GAMM</name>
<proteinExistence type="predicted"/>
<evidence type="ECO:0000256" key="1">
    <source>
        <dbReference type="SAM" id="SignalP"/>
    </source>
</evidence>
<dbReference type="EMBL" id="JAYMYJ010000056">
    <property type="protein sequence ID" value="MEB4590737.1"/>
    <property type="molecule type" value="Genomic_DNA"/>
</dbReference>
<evidence type="ECO:0000313" key="4">
    <source>
        <dbReference type="Proteomes" id="UP001308005"/>
    </source>
</evidence>
<organism evidence="3 4">
    <name type="scientific">Candidatus Thiothrix phosphatis</name>
    <dbReference type="NCBI Taxonomy" id="3112415"/>
    <lineage>
        <taxon>Bacteria</taxon>
        <taxon>Pseudomonadati</taxon>
        <taxon>Pseudomonadota</taxon>
        <taxon>Gammaproteobacteria</taxon>
        <taxon>Thiotrichales</taxon>
        <taxon>Thiotrichaceae</taxon>
        <taxon>Thiothrix</taxon>
    </lineage>
</organism>
<evidence type="ECO:0000313" key="3">
    <source>
        <dbReference type="EMBL" id="MEB4590737.1"/>
    </source>
</evidence>
<dbReference type="InterPro" id="IPR013424">
    <property type="entry name" value="Ice-binding_C"/>
</dbReference>
<keyword evidence="4" id="KW-1185">Reference proteome</keyword>
<evidence type="ECO:0000259" key="2">
    <source>
        <dbReference type="Pfam" id="PF07589"/>
    </source>
</evidence>